<feature type="region of interest" description="Disordered" evidence="1">
    <location>
        <begin position="87"/>
        <end position="108"/>
    </location>
</feature>
<evidence type="ECO:0000313" key="3">
    <source>
        <dbReference type="Proteomes" id="UP000249056"/>
    </source>
</evidence>
<name>A0A395IRR1_9HELO</name>
<dbReference type="AlphaFoldDB" id="A0A395IRR1"/>
<dbReference type="OrthoDB" id="4158258at2759"/>
<gene>
    <name evidence="2" type="ORF">DID88_004598</name>
</gene>
<sequence>MMTSAPMLLYYRYPADLAVPYQRYNSAAYPSVSLYDSDNEPLLPHPHRLSVLSTSPCTTRTYSEHPTSEDSIIPVIVIDVIPADRRYSSASDGSHDNETIGQKSRTGLVSRLVKKTKKDKVKSPVDEKDNKLTKVVYMPRREYLKYFARGPSGEYVGTEPHRRWMEEELERAFGKFRPPTRRNTGMFWGRG</sequence>
<reference evidence="2 3" key="1">
    <citation type="submission" date="2018-06" db="EMBL/GenBank/DDBJ databases">
        <title>Genome Sequence of the Brown Rot Fungal Pathogen Monilinia fructigena.</title>
        <authorList>
            <person name="Landi L."/>
            <person name="De Miccolis Angelini R.M."/>
            <person name="Pollastro S."/>
            <person name="Abate D."/>
            <person name="Faretra F."/>
            <person name="Romanazzi G."/>
        </authorList>
    </citation>
    <scope>NUCLEOTIDE SEQUENCE [LARGE SCALE GENOMIC DNA]</scope>
    <source>
        <strain evidence="2 3">Mfrg269</strain>
    </source>
</reference>
<comment type="caution">
    <text evidence="2">The sequence shown here is derived from an EMBL/GenBank/DDBJ whole genome shotgun (WGS) entry which is preliminary data.</text>
</comment>
<accession>A0A395IRR1</accession>
<keyword evidence="3" id="KW-1185">Reference proteome</keyword>
<dbReference type="EMBL" id="QKRW01000022">
    <property type="protein sequence ID" value="RAL62756.1"/>
    <property type="molecule type" value="Genomic_DNA"/>
</dbReference>
<proteinExistence type="predicted"/>
<dbReference type="Proteomes" id="UP000249056">
    <property type="component" value="Unassembled WGS sequence"/>
</dbReference>
<feature type="compositionally biased region" description="Basic and acidic residues" evidence="1">
    <location>
        <begin position="87"/>
        <end position="98"/>
    </location>
</feature>
<protein>
    <submittedName>
        <fullName evidence="2">Uncharacterized protein</fullName>
    </submittedName>
</protein>
<evidence type="ECO:0000256" key="1">
    <source>
        <dbReference type="SAM" id="MobiDB-lite"/>
    </source>
</evidence>
<evidence type="ECO:0000313" key="2">
    <source>
        <dbReference type="EMBL" id="RAL62756.1"/>
    </source>
</evidence>
<organism evidence="2 3">
    <name type="scientific">Monilinia fructigena</name>
    <dbReference type="NCBI Taxonomy" id="38457"/>
    <lineage>
        <taxon>Eukaryota</taxon>
        <taxon>Fungi</taxon>
        <taxon>Dikarya</taxon>
        <taxon>Ascomycota</taxon>
        <taxon>Pezizomycotina</taxon>
        <taxon>Leotiomycetes</taxon>
        <taxon>Helotiales</taxon>
        <taxon>Sclerotiniaceae</taxon>
        <taxon>Monilinia</taxon>
    </lineage>
</organism>